<feature type="repeat" description="ANK" evidence="3">
    <location>
        <begin position="403"/>
        <end position="435"/>
    </location>
</feature>
<feature type="domain" description="DED" evidence="4">
    <location>
        <begin position="104"/>
        <end position="189"/>
    </location>
</feature>
<evidence type="ECO:0000259" key="4">
    <source>
        <dbReference type="PROSITE" id="PS50168"/>
    </source>
</evidence>
<feature type="repeat" description="ANK" evidence="3">
    <location>
        <begin position="438"/>
        <end position="470"/>
    </location>
</feature>
<dbReference type="Pfam" id="PF00023">
    <property type="entry name" value="Ank"/>
    <property type="match status" value="2"/>
</dbReference>
<dbReference type="OrthoDB" id="6600467at2759"/>
<feature type="repeat" description="ANK" evidence="3">
    <location>
        <begin position="473"/>
        <end position="505"/>
    </location>
</feature>
<evidence type="ECO:0000256" key="3">
    <source>
        <dbReference type="PROSITE-ProRule" id="PRU00023"/>
    </source>
</evidence>
<dbReference type="PANTHER" id="PTHR24171:SF9">
    <property type="entry name" value="ANKYRIN REPEAT DOMAIN-CONTAINING PROTEIN 39"/>
    <property type="match status" value="1"/>
</dbReference>
<feature type="repeat" description="ANK" evidence="3">
    <location>
        <begin position="543"/>
        <end position="575"/>
    </location>
</feature>
<dbReference type="InterPro" id="IPR001875">
    <property type="entry name" value="DED_dom"/>
</dbReference>
<dbReference type="InParanoid" id="A0A1X7TDE1"/>
<dbReference type="InterPro" id="IPR036770">
    <property type="entry name" value="Ankyrin_rpt-contain_sf"/>
</dbReference>
<feature type="repeat" description="ANK" evidence="3">
    <location>
        <begin position="508"/>
        <end position="540"/>
    </location>
</feature>
<name>A0A1X7TDE1_AMPQE</name>
<dbReference type="SUPFAM" id="SSF48403">
    <property type="entry name" value="Ankyrin repeat"/>
    <property type="match status" value="1"/>
</dbReference>
<evidence type="ECO:0000313" key="5">
    <source>
        <dbReference type="EnsemblMetazoa" id="Aqu2.1.12482_001"/>
    </source>
</evidence>
<dbReference type="GO" id="GO:0042981">
    <property type="term" value="P:regulation of apoptotic process"/>
    <property type="evidence" value="ECO:0007669"/>
    <property type="project" value="InterPro"/>
</dbReference>
<evidence type="ECO:0000256" key="2">
    <source>
        <dbReference type="ARBA" id="ARBA00023043"/>
    </source>
</evidence>
<dbReference type="PROSITE" id="PS50168">
    <property type="entry name" value="DED"/>
    <property type="match status" value="1"/>
</dbReference>
<keyword evidence="1" id="KW-0677">Repeat</keyword>
<feature type="repeat" description="ANK" evidence="3">
    <location>
        <begin position="611"/>
        <end position="643"/>
    </location>
</feature>
<dbReference type="PROSITE" id="PS50088">
    <property type="entry name" value="ANK_REPEAT"/>
    <property type="match status" value="10"/>
</dbReference>
<feature type="repeat" description="ANK" evidence="3">
    <location>
        <begin position="711"/>
        <end position="735"/>
    </location>
</feature>
<dbReference type="InterPro" id="IPR002110">
    <property type="entry name" value="Ankyrin_rpt"/>
</dbReference>
<dbReference type="Pfam" id="PF12796">
    <property type="entry name" value="Ank_2"/>
    <property type="match status" value="3"/>
</dbReference>
<sequence length="834" mass="91907">MFSSLPESDEMLTRYDDDTISMSSSALPQRKLKSSSDYDDEVSSELVTDGIDTEKQNLFITMSRSDVSLATLQTLPTTESVRKLERIVDQVDDLQDSTNELHGKYVSLALAVKKSLESNSIDVEDAKFLIKECLKRKASVVPELMPCIDILKKVNDFKSFFEFLSDFHFIGYLNYKLLKKLIIEFAKNDDEINRHLLEYEKEYAKLLSKASFNDLIPLFEKQSDLSPTAPLGLPYISFHLEKPWLLTCVYTWVSTFGEFSWSSDAILKQLRKNCIIITYAILPCVLDDVMRDLKDPVILKKLEDNDIRVVELPQEEEEDFEGKKEDPQIESTAAKIEPKVDASSIMQTTSLEGKISTTSTTLRPEAASIGKEVKSSSLGRDLIKSIKSHTKPKKVIGLLEAGADPNATEVSIEKGNIDIVKLLLEKGADPNVTKYTSSGSPALIIAIEKGNTDIVKLLLEKGADPNVTEYTSSGSPALIIAIEKGNTDIVKLLLEKGADPNVTEYTSSGSPALIIAIEKGNTDIVKLLLEKGANPNATEYKSGSNPALIVAIKKNNIGIVDVLLEKGADPNIGFNTYDGTPLHHASETSKTNIVKLLITKGKADVNAADKYNSTPLFNAVKSGSIEAVDILLTNGARTDLVDKYGKTLLHCAGESGKVEMLEFWIKRGEYDVNVKDKWNRTPLFNAVESGSIEAVDILLTNGARTDVVDNYNETPLHNACRFGKADIVKLLITKGNADVNAVDEENRTPLFHAVKRRSEIVNTLLTNGARTDVVDKYGNTPLLLAIEEGRSTEIIKSLIAKGQADVTAACEKYCINPELSRSEITELLITKMPK</sequence>
<protein>
    <recommendedName>
        <fullName evidence="4">DED domain-containing protein</fullName>
    </recommendedName>
</protein>
<feature type="repeat" description="ANK" evidence="3">
    <location>
        <begin position="678"/>
        <end position="710"/>
    </location>
</feature>
<keyword evidence="2 3" id="KW-0040">ANK repeat</keyword>
<dbReference type="PANTHER" id="PTHR24171">
    <property type="entry name" value="ANKYRIN REPEAT DOMAIN-CONTAINING PROTEIN 39-RELATED"/>
    <property type="match status" value="1"/>
</dbReference>
<reference evidence="5" key="1">
    <citation type="submission" date="2017-05" db="UniProtKB">
        <authorList>
            <consortium name="EnsemblMetazoa"/>
        </authorList>
    </citation>
    <scope>IDENTIFICATION</scope>
</reference>
<proteinExistence type="predicted"/>
<dbReference type="eggNOG" id="KOG4177">
    <property type="taxonomic scope" value="Eukaryota"/>
</dbReference>
<accession>A0A1X7TDE1</accession>
<dbReference type="AlphaFoldDB" id="A0A1X7TDE1"/>
<dbReference type="Gene3D" id="1.25.40.20">
    <property type="entry name" value="Ankyrin repeat-containing domain"/>
    <property type="match status" value="3"/>
</dbReference>
<dbReference type="EnsemblMetazoa" id="Aqu2.1.12482_001">
    <property type="protein sequence ID" value="Aqu2.1.12482_001"/>
    <property type="gene ID" value="Aqu2.1.12482"/>
</dbReference>
<evidence type="ECO:0000256" key="1">
    <source>
        <dbReference type="ARBA" id="ARBA00022737"/>
    </source>
</evidence>
<feature type="repeat" description="ANK" evidence="3">
    <location>
        <begin position="777"/>
        <end position="802"/>
    </location>
</feature>
<feature type="repeat" description="ANK" evidence="3">
    <location>
        <begin position="577"/>
        <end position="601"/>
    </location>
</feature>
<dbReference type="SMART" id="SM00248">
    <property type="entry name" value="ANK"/>
    <property type="match status" value="12"/>
</dbReference>
<organism evidence="5">
    <name type="scientific">Amphimedon queenslandica</name>
    <name type="common">Sponge</name>
    <dbReference type="NCBI Taxonomy" id="400682"/>
    <lineage>
        <taxon>Eukaryota</taxon>
        <taxon>Metazoa</taxon>
        <taxon>Porifera</taxon>
        <taxon>Demospongiae</taxon>
        <taxon>Heteroscleromorpha</taxon>
        <taxon>Haplosclerida</taxon>
        <taxon>Niphatidae</taxon>
        <taxon>Amphimedon</taxon>
    </lineage>
</organism>
<dbReference type="PROSITE" id="PS50297">
    <property type="entry name" value="ANK_REP_REGION"/>
    <property type="match status" value="8"/>
</dbReference>